<sequence length="61" mass="6908">MQAHQRVEQVRTDVRWDRIAPSRDRQGTARSPKQQPKEGPESPKKPKGSGESTERQLDALA</sequence>
<name>A0A2H5XCW8_9BACT</name>
<feature type="region of interest" description="Disordered" evidence="1">
    <location>
        <begin position="1"/>
        <end position="61"/>
    </location>
</feature>
<evidence type="ECO:0000313" key="2">
    <source>
        <dbReference type="EMBL" id="GBC99014.1"/>
    </source>
</evidence>
<dbReference type="AlphaFoldDB" id="A0A2H5XCW8"/>
<evidence type="ECO:0000256" key="1">
    <source>
        <dbReference type="SAM" id="MobiDB-lite"/>
    </source>
</evidence>
<feature type="compositionally biased region" description="Basic and acidic residues" evidence="1">
    <location>
        <begin position="35"/>
        <end position="44"/>
    </location>
</feature>
<dbReference type="Proteomes" id="UP000236173">
    <property type="component" value="Unassembled WGS sequence"/>
</dbReference>
<organism evidence="2 3">
    <name type="scientific">Candidatus Fervidibacter japonicus</name>
    <dbReference type="NCBI Taxonomy" id="2035412"/>
    <lineage>
        <taxon>Bacteria</taxon>
        <taxon>Candidatus Fervidibacterota</taxon>
        <taxon>Candidatus Fervidibacter</taxon>
    </lineage>
</organism>
<reference evidence="3" key="1">
    <citation type="submission" date="2017-09" db="EMBL/GenBank/DDBJ databases">
        <title>Metaegenomics of thermophilic ammonia-oxidizing enrichment culture.</title>
        <authorList>
            <person name="Kato S."/>
            <person name="Suzuki K."/>
        </authorList>
    </citation>
    <scope>NUCLEOTIDE SEQUENCE [LARGE SCALE GENOMIC DNA]</scope>
</reference>
<proteinExistence type="predicted"/>
<evidence type="ECO:0000313" key="3">
    <source>
        <dbReference type="Proteomes" id="UP000236173"/>
    </source>
</evidence>
<feature type="compositionally biased region" description="Basic and acidic residues" evidence="1">
    <location>
        <begin position="52"/>
        <end position="61"/>
    </location>
</feature>
<gene>
    <name evidence="2" type="ORF">HRbin17_01535</name>
</gene>
<protein>
    <submittedName>
        <fullName evidence="2">Uncharacterized protein</fullName>
    </submittedName>
</protein>
<dbReference type="EMBL" id="BEHT01000019">
    <property type="protein sequence ID" value="GBC99014.1"/>
    <property type="molecule type" value="Genomic_DNA"/>
</dbReference>
<comment type="caution">
    <text evidence="2">The sequence shown here is derived from an EMBL/GenBank/DDBJ whole genome shotgun (WGS) entry which is preliminary data.</text>
</comment>
<accession>A0A2H5XCW8</accession>
<feature type="compositionally biased region" description="Basic and acidic residues" evidence="1">
    <location>
        <begin position="1"/>
        <end position="27"/>
    </location>
</feature>